<dbReference type="UniPathway" id="UPA00988"/>
<dbReference type="GO" id="GO:0033588">
    <property type="term" value="C:elongator holoenzyme complex"/>
    <property type="evidence" value="ECO:0007669"/>
    <property type="project" value="InterPro"/>
</dbReference>
<protein>
    <recommendedName>
        <fullName evidence="6">Elongator complex protein 4</fullName>
    </recommendedName>
</protein>
<dbReference type="KEGG" id="gtt:GUITHDRAFT_142937"/>
<evidence type="ECO:0000256" key="2">
    <source>
        <dbReference type="ARBA" id="ARBA00004229"/>
    </source>
</evidence>
<keyword evidence="8" id="KW-0819">tRNA processing</keyword>
<name>L1IWG2_GUITC</name>
<dbReference type="eggNOG" id="KOG3949">
    <property type="taxonomic scope" value="Eukaryota"/>
</dbReference>
<evidence type="ECO:0000256" key="4">
    <source>
        <dbReference type="ARBA" id="ARBA00005043"/>
    </source>
</evidence>
<dbReference type="Gene3D" id="3.40.50.300">
    <property type="entry name" value="P-loop containing nucleotide triphosphate hydrolases"/>
    <property type="match status" value="1"/>
</dbReference>
<dbReference type="PaxDb" id="55529-EKX40214"/>
<dbReference type="OrthoDB" id="289162at2759"/>
<evidence type="ECO:0000313" key="12">
    <source>
        <dbReference type="EnsemblProtists" id="EKX40214"/>
    </source>
</evidence>
<evidence type="ECO:0000256" key="8">
    <source>
        <dbReference type="ARBA" id="ARBA00022694"/>
    </source>
</evidence>
<reference evidence="12" key="3">
    <citation type="submission" date="2015-06" db="UniProtKB">
        <authorList>
            <consortium name="EnsemblProtists"/>
        </authorList>
    </citation>
    <scope>IDENTIFICATION</scope>
</reference>
<dbReference type="RefSeq" id="XP_005827194.1">
    <property type="nucleotide sequence ID" value="XM_005827137.1"/>
</dbReference>
<dbReference type="PANTHER" id="PTHR12896:SF1">
    <property type="entry name" value="ELONGATOR COMPLEX PROTEIN 4"/>
    <property type="match status" value="1"/>
</dbReference>
<proteinExistence type="inferred from homology"/>
<evidence type="ECO:0000256" key="3">
    <source>
        <dbReference type="ARBA" id="ARBA00004496"/>
    </source>
</evidence>
<dbReference type="OMA" id="VGTHNPP"/>
<dbReference type="EMBL" id="JH993033">
    <property type="protein sequence ID" value="EKX40214.1"/>
    <property type="molecule type" value="Genomic_DNA"/>
</dbReference>
<keyword evidence="13" id="KW-1185">Reference proteome</keyword>
<comment type="subcellular location">
    <subcellularLocation>
        <location evidence="3">Cytoplasm</location>
    </subcellularLocation>
    <subcellularLocation>
        <location evidence="1">Nucleus</location>
    </subcellularLocation>
    <subcellularLocation>
        <location evidence="2">Plastid</location>
        <location evidence="2">Chloroplast</location>
    </subcellularLocation>
</comment>
<evidence type="ECO:0000313" key="11">
    <source>
        <dbReference type="EMBL" id="EKX40214.1"/>
    </source>
</evidence>
<dbReference type="InterPro" id="IPR008728">
    <property type="entry name" value="Elongator_complex_protein_4"/>
</dbReference>
<dbReference type="GeneID" id="17297023"/>
<reference evidence="11 13" key="1">
    <citation type="journal article" date="2012" name="Nature">
        <title>Algal genomes reveal evolutionary mosaicism and the fate of nucleomorphs.</title>
        <authorList>
            <consortium name="DOE Joint Genome Institute"/>
            <person name="Curtis B.A."/>
            <person name="Tanifuji G."/>
            <person name="Burki F."/>
            <person name="Gruber A."/>
            <person name="Irimia M."/>
            <person name="Maruyama S."/>
            <person name="Arias M.C."/>
            <person name="Ball S.G."/>
            <person name="Gile G.H."/>
            <person name="Hirakawa Y."/>
            <person name="Hopkins J.F."/>
            <person name="Kuo A."/>
            <person name="Rensing S.A."/>
            <person name="Schmutz J."/>
            <person name="Symeonidi A."/>
            <person name="Elias M."/>
            <person name="Eveleigh R.J."/>
            <person name="Herman E.K."/>
            <person name="Klute M.J."/>
            <person name="Nakayama T."/>
            <person name="Obornik M."/>
            <person name="Reyes-Prieto A."/>
            <person name="Armbrust E.V."/>
            <person name="Aves S.J."/>
            <person name="Beiko R.G."/>
            <person name="Coutinho P."/>
            <person name="Dacks J.B."/>
            <person name="Durnford D.G."/>
            <person name="Fast N.M."/>
            <person name="Green B.R."/>
            <person name="Grisdale C.J."/>
            <person name="Hempel F."/>
            <person name="Henrissat B."/>
            <person name="Hoppner M.P."/>
            <person name="Ishida K."/>
            <person name="Kim E."/>
            <person name="Koreny L."/>
            <person name="Kroth P.G."/>
            <person name="Liu Y."/>
            <person name="Malik S.B."/>
            <person name="Maier U.G."/>
            <person name="McRose D."/>
            <person name="Mock T."/>
            <person name="Neilson J.A."/>
            <person name="Onodera N.T."/>
            <person name="Poole A.M."/>
            <person name="Pritham E.J."/>
            <person name="Richards T.A."/>
            <person name="Rocap G."/>
            <person name="Roy S.W."/>
            <person name="Sarai C."/>
            <person name="Schaack S."/>
            <person name="Shirato S."/>
            <person name="Slamovits C.H."/>
            <person name="Spencer D.F."/>
            <person name="Suzuki S."/>
            <person name="Worden A.Z."/>
            <person name="Zauner S."/>
            <person name="Barry K."/>
            <person name="Bell C."/>
            <person name="Bharti A.K."/>
            <person name="Crow J.A."/>
            <person name="Grimwood J."/>
            <person name="Kramer R."/>
            <person name="Lindquist E."/>
            <person name="Lucas S."/>
            <person name="Salamov A."/>
            <person name="McFadden G.I."/>
            <person name="Lane C.E."/>
            <person name="Keeling P.J."/>
            <person name="Gray M.W."/>
            <person name="Grigoriev I.V."/>
            <person name="Archibald J.M."/>
        </authorList>
    </citation>
    <scope>NUCLEOTIDE SEQUENCE</scope>
    <source>
        <strain evidence="11 13">CCMP2712</strain>
    </source>
</reference>
<keyword evidence="7" id="KW-0963">Cytoplasm</keyword>
<dbReference type="AlphaFoldDB" id="L1IWG2"/>
<evidence type="ECO:0000256" key="6">
    <source>
        <dbReference type="ARBA" id="ARBA00020265"/>
    </source>
</evidence>
<dbReference type="HOGENOM" id="CLU_781792_0_0_1"/>
<dbReference type="STRING" id="905079.L1IWG2"/>
<evidence type="ECO:0000256" key="9">
    <source>
        <dbReference type="ARBA" id="ARBA00023242"/>
    </source>
</evidence>
<sequence length="355" mass="39711">MASSVFRRYEKEPGAASSTSSQQEKAELDYKHVKGVKSSAFSKNWQTSSGLAAIDSALGGGITVGTVLLVVEDSPTRCYEHIFKHCIAQGVQHEHNVLLCGEGGRISDEIPSLIENEKDDELRIAWRYKEAIQQQSKLKTQTSGPSYCDRFDISKSKPLSPEIREKFYKELPITREANGESQETESSQSHFHLSHLLDQIKNAVKLEEKLCRVMIPSLGSLSWFSPGRPRQSCENDLLVFVKMLKGMVRRSRAVVVMSVPPWLAQTDAGSRLMRISDYILHLDSLAACDATVRQQYKDYVAFAHLRKVLLLHWPSTSLISRCLQTIQFDRMHAANPEEVSSSKPSGQVAGGLEVF</sequence>
<organism evidence="11">
    <name type="scientific">Guillardia theta (strain CCMP2712)</name>
    <name type="common">Cryptophyte</name>
    <dbReference type="NCBI Taxonomy" id="905079"/>
    <lineage>
        <taxon>Eukaryota</taxon>
        <taxon>Cryptophyceae</taxon>
        <taxon>Pyrenomonadales</taxon>
        <taxon>Geminigeraceae</taxon>
        <taxon>Guillardia</taxon>
    </lineage>
</organism>
<comment type="pathway">
    <text evidence="4">tRNA modification; 5-methoxycarbonylmethyl-2-thiouridine-tRNA biosynthesis.</text>
</comment>
<evidence type="ECO:0000256" key="10">
    <source>
        <dbReference type="SAM" id="MobiDB-lite"/>
    </source>
</evidence>
<comment type="similarity">
    <text evidence="5">Belongs to the ELP4 family.</text>
</comment>
<feature type="region of interest" description="Disordered" evidence="10">
    <location>
        <begin position="1"/>
        <end position="24"/>
    </location>
</feature>
<dbReference type="InterPro" id="IPR027417">
    <property type="entry name" value="P-loop_NTPase"/>
</dbReference>
<dbReference type="PANTHER" id="PTHR12896">
    <property type="entry name" value="PAX6 NEIGHBOR PROTEIN PAXNEB"/>
    <property type="match status" value="1"/>
</dbReference>
<dbReference type="GO" id="GO:0002098">
    <property type="term" value="P:tRNA wobble uridine modification"/>
    <property type="evidence" value="ECO:0007669"/>
    <property type="project" value="InterPro"/>
</dbReference>
<dbReference type="Pfam" id="PF05625">
    <property type="entry name" value="PAXNEB"/>
    <property type="match status" value="1"/>
</dbReference>
<evidence type="ECO:0000256" key="1">
    <source>
        <dbReference type="ARBA" id="ARBA00004123"/>
    </source>
</evidence>
<evidence type="ECO:0000256" key="5">
    <source>
        <dbReference type="ARBA" id="ARBA00007573"/>
    </source>
</evidence>
<evidence type="ECO:0000256" key="7">
    <source>
        <dbReference type="ARBA" id="ARBA00022490"/>
    </source>
</evidence>
<accession>L1IWG2</accession>
<dbReference type="GO" id="GO:0009507">
    <property type="term" value="C:chloroplast"/>
    <property type="evidence" value="ECO:0007669"/>
    <property type="project" value="UniProtKB-SubCell"/>
</dbReference>
<dbReference type="GO" id="GO:0008023">
    <property type="term" value="C:transcription elongation factor complex"/>
    <property type="evidence" value="ECO:0007669"/>
    <property type="project" value="TreeGrafter"/>
</dbReference>
<evidence type="ECO:0000313" key="13">
    <source>
        <dbReference type="Proteomes" id="UP000011087"/>
    </source>
</evidence>
<reference evidence="13" key="2">
    <citation type="submission" date="2012-11" db="EMBL/GenBank/DDBJ databases">
        <authorList>
            <person name="Kuo A."/>
            <person name="Curtis B.A."/>
            <person name="Tanifuji G."/>
            <person name="Burki F."/>
            <person name="Gruber A."/>
            <person name="Irimia M."/>
            <person name="Maruyama S."/>
            <person name="Arias M.C."/>
            <person name="Ball S.G."/>
            <person name="Gile G.H."/>
            <person name="Hirakawa Y."/>
            <person name="Hopkins J.F."/>
            <person name="Rensing S.A."/>
            <person name="Schmutz J."/>
            <person name="Symeonidi A."/>
            <person name="Elias M."/>
            <person name="Eveleigh R.J."/>
            <person name="Herman E.K."/>
            <person name="Klute M.J."/>
            <person name="Nakayama T."/>
            <person name="Obornik M."/>
            <person name="Reyes-Prieto A."/>
            <person name="Armbrust E.V."/>
            <person name="Aves S.J."/>
            <person name="Beiko R.G."/>
            <person name="Coutinho P."/>
            <person name="Dacks J.B."/>
            <person name="Durnford D.G."/>
            <person name="Fast N.M."/>
            <person name="Green B.R."/>
            <person name="Grisdale C."/>
            <person name="Hempe F."/>
            <person name="Henrissat B."/>
            <person name="Hoppner M.P."/>
            <person name="Ishida K.-I."/>
            <person name="Kim E."/>
            <person name="Koreny L."/>
            <person name="Kroth P.G."/>
            <person name="Liu Y."/>
            <person name="Malik S.-B."/>
            <person name="Maier U.G."/>
            <person name="McRose D."/>
            <person name="Mock T."/>
            <person name="Neilson J.A."/>
            <person name="Onodera N.T."/>
            <person name="Poole A.M."/>
            <person name="Pritham E.J."/>
            <person name="Richards T.A."/>
            <person name="Rocap G."/>
            <person name="Roy S.W."/>
            <person name="Sarai C."/>
            <person name="Schaack S."/>
            <person name="Shirato S."/>
            <person name="Slamovits C.H."/>
            <person name="Spencer D.F."/>
            <person name="Suzuki S."/>
            <person name="Worden A.Z."/>
            <person name="Zauner S."/>
            <person name="Barry K."/>
            <person name="Bell C."/>
            <person name="Bharti A.K."/>
            <person name="Crow J.A."/>
            <person name="Grimwood J."/>
            <person name="Kramer R."/>
            <person name="Lindquist E."/>
            <person name="Lucas S."/>
            <person name="Salamov A."/>
            <person name="McFadden G.I."/>
            <person name="Lane C.E."/>
            <person name="Keeling P.J."/>
            <person name="Gray M.W."/>
            <person name="Grigoriev I.V."/>
            <person name="Archibald J.M."/>
        </authorList>
    </citation>
    <scope>NUCLEOTIDE SEQUENCE</scope>
    <source>
        <strain evidence="13">CCMP2712</strain>
    </source>
</reference>
<dbReference type="EnsemblProtists" id="EKX40214">
    <property type="protein sequence ID" value="EKX40214"/>
    <property type="gene ID" value="GUITHDRAFT_142937"/>
</dbReference>
<dbReference type="Proteomes" id="UP000011087">
    <property type="component" value="Unassembled WGS sequence"/>
</dbReference>
<gene>
    <name evidence="11" type="ORF">GUITHDRAFT_142937</name>
</gene>
<keyword evidence="9" id="KW-0539">Nucleus</keyword>